<evidence type="ECO:0000256" key="1">
    <source>
        <dbReference type="ARBA" id="ARBA00022801"/>
    </source>
</evidence>
<gene>
    <name evidence="3" type="ORF">FYJ80_07945</name>
</gene>
<keyword evidence="1 3" id="KW-0378">Hydrolase</keyword>
<name>A0A7X2PD26_9SPIO</name>
<dbReference type="InterPro" id="IPR029058">
    <property type="entry name" value="AB_hydrolase_fold"/>
</dbReference>
<proteinExistence type="predicted"/>
<dbReference type="EMBL" id="VUNN01000015">
    <property type="protein sequence ID" value="MSU06705.1"/>
    <property type="molecule type" value="Genomic_DNA"/>
</dbReference>
<dbReference type="GO" id="GO:0016787">
    <property type="term" value="F:hydrolase activity"/>
    <property type="evidence" value="ECO:0007669"/>
    <property type="project" value="UniProtKB-KW"/>
</dbReference>
<dbReference type="PANTHER" id="PTHR48081:SF6">
    <property type="entry name" value="PEPTIDASE S9 PROLYL OLIGOPEPTIDASE CATALYTIC DOMAIN-CONTAINING PROTEIN"/>
    <property type="match status" value="1"/>
</dbReference>
<dbReference type="SUPFAM" id="SSF53474">
    <property type="entry name" value="alpha/beta-Hydrolases"/>
    <property type="match status" value="1"/>
</dbReference>
<evidence type="ECO:0000313" key="3">
    <source>
        <dbReference type="EMBL" id="MSU06705.1"/>
    </source>
</evidence>
<reference evidence="3 4" key="1">
    <citation type="submission" date="2019-08" db="EMBL/GenBank/DDBJ databases">
        <title>In-depth cultivation of the pig gut microbiome towards novel bacterial diversity and tailored functional studies.</title>
        <authorList>
            <person name="Wylensek D."/>
            <person name="Hitch T.C.A."/>
            <person name="Clavel T."/>
        </authorList>
    </citation>
    <scope>NUCLEOTIDE SEQUENCE [LARGE SCALE GENOMIC DNA]</scope>
    <source>
        <strain evidence="3 4">NM-380-WT-3C1</strain>
    </source>
</reference>
<feature type="domain" description="BD-FAE-like" evidence="2">
    <location>
        <begin position="31"/>
        <end position="203"/>
    </location>
</feature>
<evidence type="ECO:0000313" key="4">
    <source>
        <dbReference type="Proteomes" id="UP000460549"/>
    </source>
</evidence>
<dbReference type="InterPro" id="IPR050300">
    <property type="entry name" value="GDXG_lipolytic_enzyme"/>
</dbReference>
<dbReference type="PANTHER" id="PTHR48081">
    <property type="entry name" value="AB HYDROLASE SUPERFAMILY PROTEIN C4A8.06C"/>
    <property type="match status" value="1"/>
</dbReference>
<dbReference type="RefSeq" id="WP_154425769.1">
    <property type="nucleotide sequence ID" value="NZ_VUNN01000015.1"/>
</dbReference>
<dbReference type="InterPro" id="IPR049492">
    <property type="entry name" value="BD-FAE-like_dom"/>
</dbReference>
<dbReference type="Pfam" id="PF20434">
    <property type="entry name" value="BD-FAE"/>
    <property type="match status" value="1"/>
</dbReference>
<organism evidence="3 4">
    <name type="scientific">Bullifex porci</name>
    <dbReference type="NCBI Taxonomy" id="2606638"/>
    <lineage>
        <taxon>Bacteria</taxon>
        <taxon>Pseudomonadati</taxon>
        <taxon>Spirochaetota</taxon>
        <taxon>Spirochaetia</taxon>
        <taxon>Spirochaetales</taxon>
        <taxon>Spirochaetaceae</taxon>
        <taxon>Bullifex</taxon>
    </lineage>
</organism>
<dbReference type="Proteomes" id="UP000460549">
    <property type="component" value="Unassembled WGS sequence"/>
</dbReference>
<dbReference type="Gene3D" id="3.40.50.1820">
    <property type="entry name" value="alpha/beta hydrolase"/>
    <property type="match status" value="1"/>
</dbReference>
<accession>A0A7X2PD26</accession>
<sequence>MKVFDFTVGRNKRVVKAYLHEDLSSVCDSVESHPVMIVCPGGAYMHLSPREAEPVGFKFFARGYNVFILYYSIGESIKTESPVRELAECVDIIKQNSKEWMVDRDNISVVGFSAGGHLVASLATLWNKEICDGFDCKVKNVVLAYPVITAGEYAHRESIKNICQDGHDEEYYSLEKRVDKDTIPCFIFHSANDPAVPVENSLLYMMALKRNGIDFEAHIFPYGGHGWSTATREVGTEFIENQSWIDMVLRYLGYRE</sequence>
<dbReference type="AlphaFoldDB" id="A0A7X2PD26"/>
<protein>
    <submittedName>
        <fullName evidence="3">Alpha/beta hydrolase</fullName>
    </submittedName>
</protein>
<comment type="caution">
    <text evidence="3">The sequence shown here is derived from an EMBL/GenBank/DDBJ whole genome shotgun (WGS) entry which is preliminary data.</text>
</comment>
<keyword evidence="4" id="KW-1185">Reference proteome</keyword>
<evidence type="ECO:0000259" key="2">
    <source>
        <dbReference type="Pfam" id="PF20434"/>
    </source>
</evidence>